<dbReference type="Gene3D" id="1.10.472.60">
    <property type="entry name" value="putative protein disulfide isomerase domain"/>
    <property type="match status" value="1"/>
</dbReference>
<proteinExistence type="predicted"/>
<organism evidence="1 2">
    <name type="scientific">Helicobacter macacae MIT 99-5501</name>
    <dbReference type="NCBI Taxonomy" id="1357400"/>
    <lineage>
        <taxon>Bacteria</taxon>
        <taxon>Pseudomonadati</taxon>
        <taxon>Campylobacterota</taxon>
        <taxon>Epsilonproteobacteria</taxon>
        <taxon>Campylobacterales</taxon>
        <taxon>Helicobacteraceae</taxon>
        <taxon>Helicobacter</taxon>
    </lineage>
</organism>
<accession>V8C7S2</accession>
<reference evidence="1 2" key="1">
    <citation type="journal article" date="2014" name="Genome Announc.">
        <title>Draft genome sequences of six enterohepatic helicobacter species isolated from humans and one from rhesus macaques.</title>
        <authorList>
            <person name="Shen Z."/>
            <person name="Sheh A."/>
            <person name="Young S.K."/>
            <person name="Abouelliel A."/>
            <person name="Ward D.V."/>
            <person name="Earl A.M."/>
            <person name="Fox J.G."/>
        </authorList>
    </citation>
    <scope>NUCLEOTIDE SEQUENCE [LARGE SCALE GENOMIC DNA]</scope>
    <source>
        <strain evidence="1 2">MIT 99-5501</strain>
    </source>
</reference>
<dbReference type="EMBL" id="AZJI01000005">
    <property type="protein sequence ID" value="ETD23419.1"/>
    <property type="molecule type" value="Genomic_DNA"/>
</dbReference>
<evidence type="ECO:0000313" key="1">
    <source>
        <dbReference type="EMBL" id="ETD23419.1"/>
    </source>
</evidence>
<dbReference type="SUPFAM" id="SSF52833">
    <property type="entry name" value="Thioredoxin-like"/>
    <property type="match status" value="1"/>
</dbReference>
<dbReference type="Gene3D" id="3.40.30.10">
    <property type="entry name" value="Glutaredoxin"/>
    <property type="match status" value="1"/>
</dbReference>
<keyword evidence="2" id="KW-1185">Reference proteome</keyword>
<dbReference type="eggNOG" id="COG2761">
    <property type="taxonomic scope" value="Bacteria"/>
</dbReference>
<dbReference type="InterPro" id="IPR036249">
    <property type="entry name" value="Thioredoxin-like_sf"/>
</dbReference>
<dbReference type="Pfam" id="PF13743">
    <property type="entry name" value="Thioredoxin_5"/>
    <property type="match status" value="1"/>
</dbReference>
<evidence type="ECO:0000313" key="2">
    <source>
        <dbReference type="Proteomes" id="UP000018731"/>
    </source>
</evidence>
<dbReference type="HOGENOM" id="CLU_069785_1_0_7"/>
<gene>
    <name evidence="1" type="ORF">HMPREF2086_01221</name>
</gene>
<dbReference type="STRING" id="1357400.HMPREF2086_01221"/>
<dbReference type="AlphaFoldDB" id="V8C7S2"/>
<evidence type="ECO:0008006" key="3">
    <source>
        <dbReference type="Google" id="ProtNLM"/>
    </source>
</evidence>
<dbReference type="PATRIC" id="fig|1357400.3.peg.1644"/>
<comment type="caution">
    <text evidence="1">The sequence shown here is derived from an EMBL/GenBank/DDBJ whole genome shotgun (WGS) entry which is preliminary data.</text>
</comment>
<sequence length="299" mass="33485">MKKFTIIQYTDPMCIWCYALDVALRKIEFSNANSVEIQNTLGLLVRDYSDIIGNDEFTPLRLQKLKVQMKSHFLDAAGRAGLPINIAHLEQKQPRDITSLPASLAIEAMKIVDERLQGAYLRRVREAFHSDGLNTSDESVLLDLAGEFLSDLNAFRNALQNGEAQNALDKDLQQCYAKGVRSFPTMEIVYEGKHQIIAGFMGYEELKEHISRLTQGEFIPQEKGFSDENLLEFVGRFARVSESEATNALSVDKTTLKECVERLCSAGILAKQNCGESYFITLAQNSSCHNGQCQNALFA</sequence>
<dbReference type="Proteomes" id="UP000018731">
    <property type="component" value="Unassembled WGS sequence"/>
</dbReference>
<name>V8C7S2_9HELI</name>
<protein>
    <recommendedName>
        <fullName evidence="3">DSBA-like thioredoxin domain-containing protein</fullName>
    </recommendedName>
</protein>
<dbReference type="OrthoDB" id="9799122at2"/>
<dbReference type="PANTHER" id="PTHR13887:SF54">
    <property type="entry name" value="DSBA FAMILY PROTEIN"/>
    <property type="match status" value="1"/>
</dbReference>
<dbReference type="PANTHER" id="PTHR13887">
    <property type="entry name" value="GLUTATHIONE S-TRANSFERASE KAPPA"/>
    <property type="match status" value="1"/>
</dbReference>
<dbReference type="RefSeq" id="WP_023927956.1">
    <property type="nucleotide sequence ID" value="NZ_KI669454.1"/>
</dbReference>